<dbReference type="Proteomes" id="UP001601442">
    <property type="component" value="Unassembled WGS sequence"/>
</dbReference>
<reference evidence="2 3" key="1">
    <citation type="submission" date="2024-10" db="EMBL/GenBank/DDBJ databases">
        <title>The Natural Products Discovery Center: Release of the First 8490 Sequenced Strains for Exploring Actinobacteria Biosynthetic Diversity.</title>
        <authorList>
            <person name="Kalkreuter E."/>
            <person name="Kautsar S.A."/>
            <person name="Yang D."/>
            <person name="Bader C.D."/>
            <person name="Teijaro C.N."/>
            <person name="Fluegel L."/>
            <person name="Davis C.M."/>
            <person name="Simpson J.R."/>
            <person name="Lauterbach L."/>
            <person name="Steele A.D."/>
            <person name="Gui C."/>
            <person name="Meng S."/>
            <person name="Li G."/>
            <person name="Viehrig K."/>
            <person name="Ye F."/>
            <person name="Su P."/>
            <person name="Kiefer A.F."/>
            <person name="Nichols A."/>
            <person name="Cepeda A.J."/>
            <person name="Yan W."/>
            <person name="Fan B."/>
            <person name="Jiang Y."/>
            <person name="Adhikari A."/>
            <person name="Zheng C.-J."/>
            <person name="Schuster L."/>
            <person name="Cowan T.M."/>
            <person name="Smanski M.J."/>
            <person name="Chevrette M.G."/>
            <person name="De Carvalho L.P.S."/>
            <person name="Shen B."/>
        </authorList>
    </citation>
    <scope>NUCLEOTIDE SEQUENCE [LARGE SCALE GENOMIC DNA]</scope>
    <source>
        <strain evidence="2 3">NPDC004119</strain>
    </source>
</reference>
<organism evidence="2 3">
    <name type="scientific">Nocardia aobensis</name>
    <dbReference type="NCBI Taxonomy" id="257277"/>
    <lineage>
        <taxon>Bacteria</taxon>
        <taxon>Bacillati</taxon>
        <taxon>Actinomycetota</taxon>
        <taxon>Actinomycetes</taxon>
        <taxon>Mycobacteriales</taxon>
        <taxon>Nocardiaceae</taxon>
        <taxon>Nocardia</taxon>
    </lineage>
</organism>
<evidence type="ECO:0000313" key="2">
    <source>
        <dbReference type="EMBL" id="MFF0495678.1"/>
    </source>
</evidence>
<dbReference type="EMBL" id="JBIAMT010000001">
    <property type="protein sequence ID" value="MFF0495678.1"/>
    <property type="molecule type" value="Genomic_DNA"/>
</dbReference>
<comment type="caution">
    <text evidence="2">The sequence shown here is derived from an EMBL/GenBank/DDBJ whole genome shotgun (WGS) entry which is preliminary data.</text>
</comment>
<evidence type="ECO:0000313" key="3">
    <source>
        <dbReference type="Proteomes" id="UP001601442"/>
    </source>
</evidence>
<proteinExistence type="predicted"/>
<evidence type="ECO:0000256" key="1">
    <source>
        <dbReference type="SAM" id="MobiDB-lite"/>
    </source>
</evidence>
<protein>
    <recommendedName>
        <fullName evidence="4">PD-(D/E)XK endonuclease-like domain-containing protein</fullName>
    </recommendedName>
</protein>
<accession>A0ABW6NZ84</accession>
<gene>
    <name evidence="2" type="ORF">ACFYU5_04665</name>
</gene>
<feature type="region of interest" description="Disordered" evidence="1">
    <location>
        <begin position="886"/>
        <end position="927"/>
    </location>
</feature>
<evidence type="ECO:0008006" key="4">
    <source>
        <dbReference type="Google" id="ProtNLM"/>
    </source>
</evidence>
<dbReference type="RefSeq" id="WP_387389931.1">
    <property type="nucleotide sequence ID" value="NZ_JBIAMT010000001.1"/>
</dbReference>
<name>A0ABW6NZ84_9NOCA</name>
<sequence length="927" mass="100507">MGYGVRGGLCGPQLELHLSMKVTGGASSAVAASSHAACARFRGTDPLITGVTRRKLAEQVGHAKGPQSSIPLLRWMRAMAFERLIRDERFASEVVTVAIGAVGLQRPKAVVVADARIDATKTAEILKQAHHAGVTYGNATLIHQLAVPFLGLDGANATDARPDFAVVAPKAPTKDGKVDGSWLIVGDAKDYQRIRSKIDDGRLLKGFLQVALGAESAAAWSKLPVGMDVHVFGVLAVPRNTSLSPTAVIENLTDHREEVRMRVRERASEAADFPPGVEADLPTHLAHLQANYSPDSCPSCDMFAYCRAELQKSADPADLLIELGVKPEVRAHAVGLIDGATPVGKVANSVRRRVEATLAGTGMRSGQRRLDPVRQPGTVNVVLAKSDGAALGIYGIAVQRVTKAGVEPWHVEVYHDPDGEDTRRAILKVLGRELNKAITEQFKADAYNPAPIHLVVPDYKTADILVSIADSAAGKELSRLRWERDKQQGRPALTFNGDPAVVPPRLLEKDRVAVSFLLEQDRNRTMTVRSAIVDLRATLASLVTAGGPAVNSLRLDYLTPWADPNEPRIDHRALAELVETSEHAVGAQLTPVRSNAIHESFTGDKPGLPHPAKPTLYNELIRAELAYKTEAFDKAVSILQAEFELSKMQHAVRAVEADAQCVWRRRLDLHASDLVRFSRTSRRWRNDAVPLLEADDKFSAQMTVMTNPLAAYDAAQDAGTRQLALARVVDDSPLTIEVDSRHIGDASRIVALHLNGDALVEADYVTVQALKGSFKISHMPIGELTATGTQPGQYTWTPHHDVGFAAGDELIVADFGWFSTNKGDIRLNVEKPSVDSSSAPKQTCTPDSYADDPANHQWCCKPHEASEAEWSDVLAARRARGELNPQVWPPVVDSDAFDINAADEDLPDPADRPAEQPPEDLTMDDVD</sequence>
<keyword evidence="3" id="KW-1185">Reference proteome</keyword>
<feature type="compositionally biased region" description="Acidic residues" evidence="1">
    <location>
        <begin position="917"/>
        <end position="927"/>
    </location>
</feature>